<dbReference type="EMBL" id="JACHHO010000002">
    <property type="protein sequence ID" value="MBB5204490.1"/>
    <property type="molecule type" value="Genomic_DNA"/>
</dbReference>
<dbReference type="AlphaFoldDB" id="A0A840S7R8"/>
<protein>
    <submittedName>
        <fullName evidence="1">Uncharacterized protein</fullName>
    </submittedName>
</protein>
<dbReference type="RefSeq" id="WP_138855841.1">
    <property type="nucleotide sequence ID" value="NZ_CP040709.1"/>
</dbReference>
<name>A0A840S7R8_9BURK</name>
<evidence type="ECO:0000313" key="1">
    <source>
        <dbReference type="EMBL" id="MBB5204490.1"/>
    </source>
</evidence>
<sequence>MCLWFWDAEEVGQALEALNWQPRNLRFSVESLYLEKPLGDGEVIRPCAAGAELWTLRHGIVQSSRWQMTAIEAPHPLRRAWASDLRPLDTRSNANLVQLVGAKTQRLLTWTPTTVLWLSLAWLAYHGAYWLGARQRLTILEAEAALADQRISSMASLGSEAKKDDEWLVQYKTFAASVPFDYVLEALRPALEHSGVVIKELELRGDQLRIQVTTAGGEIDLPALLKRLEAIHGFADVELREHTELTGATFGMKTTALKRLILPTSQKP</sequence>
<dbReference type="OrthoDB" id="673293at28216"/>
<gene>
    <name evidence="1" type="ORF">HNQ51_001804</name>
</gene>
<evidence type="ECO:0000313" key="2">
    <source>
        <dbReference type="Proteomes" id="UP000554837"/>
    </source>
</evidence>
<dbReference type="Proteomes" id="UP000554837">
    <property type="component" value="Unassembled WGS sequence"/>
</dbReference>
<accession>A0A840S7R8</accession>
<keyword evidence="2" id="KW-1185">Reference proteome</keyword>
<organism evidence="1 2">
    <name type="scientific">Inhella inkyongensis</name>
    <dbReference type="NCBI Taxonomy" id="392593"/>
    <lineage>
        <taxon>Bacteria</taxon>
        <taxon>Pseudomonadati</taxon>
        <taxon>Pseudomonadota</taxon>
        <taxon>Betaproteobacteria</taxon>
        <taxon>Burkholderiales</taxon>
        <taxon>Sphaerotilaceae</taxon>
        <taxon>Inhella</taxon>
    </lineage>
</organism>
<proteinExistence type="predicted"/>
<comment type="caution">
    <text evidence="1">The sequence shown here is derived from an EMBL/GenBank/DDBJ whole genome shotgun (WGS) entry which is preliminary data.</text>
</comment>
<reference evidence="1 2" key="1">
    <citation type="submission" date="2020-08" db="EMBL/GenBank/DDBJ databases">
        <title>Genomic Encyclopedia of Type Strains, Phase IV (KMG-IV): sequencing the most valuable type-strain genomes for metagenomic binning, comparative biology and taxonomic classification.</title>
        <authorList>
            <person name="Goeker M."/>
        </authorList>
    </citation>
    <scope>NUCLEOTIDE SEQUENCE [LARGE SCALE GENOMIC DNA]</scope>
    <source>
        <strain evidence="1 2">DSM 23958</strain>
    </source>
</reference>